<sequence>MSKTDLKKELQKLTKEKLIKHILDLYEKNSSVQEFYKFYLNPANEKLLAEKYKRLIRKEFNVENPMRSTEKFSVAKRAISDFKNLQPSPEYLADVMLYLPESACELTALFGDYSEQFYNGTFNNYKAAMVFLKKNNLMYHFRARAERCVKWSENCGYGFADDMKDIFDEFYN</sequence>
<dbReference type="RefSeq" id="WP_345765852.1">
    <property type="nucleotide sequence ID" value="NZ_CP154834.1"/>
</dbReference>
<dbReference type="Pfam" id="PF19652">
    <property type="entry name" value="DUF6155"/>
    <property type="match status" value="1"/>
</dbReference>
<accession>A0AAU6WL84</accession>
<protein>
    <submittedName>
        <fullName evidence="1">DUF6155 family protein</fullName>
    </submittedName>
</protein>
<proteinExistence type="predicted"/>
<organism evidence="1 2">
    <name type="scientific">Chryseobacterium endophyticum</name>
    <dbReference type="NCBI Taxonomy" id="1854762"/>
    <lineage>
        <taxon>Bacteria</taxon>
        <taxon>Pseudomonadati</taxon>
        <taxon>Bacteroidota</taxon>
        <taxon>Flavobacteriia</taxon>
        <taxon>Flavobacteriales</taxon>
        <taxon>Weeksellaceae</taxon>
        <taxon>Chryseobacterium group</taxon>
        <taxon>Chryseobacterium</taxon>
    </lineage>
</organism>
<dbReference type="EMBL" id="CP154834">
    <property type="protein sequence ID" value="XAO73334.1"/>
    <property type="molecule type" value="Genomic_DNA"/>
</dbReference>
<gene>
    <name evidence="1" type="ORF">AAFP95_16425</name>
</gene>
<name>A0AAU6WL84_9FLAO</name>
<evidence type="ECO:0000313" key="2">
    <source>
        <dbReference type="Proteomes" id="UP001463665"/>
    </source>
</evidence>
<dbReference type="AlphaFoldDB" id="A0AAU6WL84"/>
<evidence type="ECO:0000313" key="1">
    <source>
        <dbReference type="EMBL" id="XAO73334.1"/>
    </source>
</evidence>
<reference evidence="1 2" key="1">
    <citation type="submission" date="2024-04" db="EMBL/GenBank/DDBJ databases">
        <title>Genome sequencing and assembly of rice foliar adapted Chryseobacterium endophyticum OsEnb-ALM-A6.</title>
        <authorList>
            <person name="Kumar S."/>
            <person name="Javed M."/>
            <person name="Chouhan V."/>
            <person name="Charishma K."/>
            <person name="Patel A."/>
            <person name="Kumar M."/>
            <person name="Sahu K.P."/>
            <person name="Kumar A."/>
        </authorList>
    </citation>
    <scope>NUCLEOTIDE SEQUENCE [LARGE SCALE GENOMIC DNA]</scope>
    <source>
        <strain evidence="1 2">OsEnb-ALM-A6</strain>
    </source>
</reference>
<dbReference type="InterPro" id="IPR046153">
    <property type="entry name" value="DUF6155"/>
</dbReference>
<dbReference type="Proteomes" id="UP001463665">
    <property type="component" value="Chromosome"/>
</dbReference>
<keyword evidence="2" id="KW-1185">Reference proteome</keyword>